<protein>
    <recommendedName>
        <fullName evidence="1">Stage 0 sporulation protein A homolog</fullName>
    </recommendedName>
</protein>
<dbReference type="GO" id="GO:0000156">
    <property type="term" value="F:phosphorelay response regulator activity"/>
    <property type="evidence" value="ECO:0007669"/>
    <property type="project" value="TreeGrafter"/>
</dbReference>
<comment type="function">
    <text evidence="7">May play the central regulatory role in sporulation. It may be an element of the effector pathway responsible for the activation of sporulation genes in response to nutritional stress. Spo0A may act in concert with spo0H (a sigma factor) to control the expression of some genes that are critical to the sporulation process.</text>
</comment>
<feature type="domain" description="Response regulatory" evidence="8">
    <location>
        <begin position="5"/>
        <end position="115"/>
    </location>
</feature>
<dbReference type="InterPro" id="IPR001867">
    <property type="entry name" value="OmpR/PhoB-type_DNA-bd"/>
</dbReference>
<keyword evidence="5" id="KW-0238">DNA-binding</keyword>
<dbReference type="InterPro" id="IPR011006">
    <property type="entry name" value="CheY-like_superfamily"/>
</dbReference>
<gene>
    <name evidence="10" type="ORF">GKE72_06530</name>
</gene>
<dbReference type="Gene3D" id="6.10.250.690">
    <property type="match status" value="1"/>
</dbReference>
<dbReference type="CDD" id="cd00383">
    <property type="entry name" value="trans_reg_C"/>
    <property type="match status" value="1"/>
</dbReference>
<evidence type="ECO:0000256" key="2">
    <source>
        <dbReference type="ARBA" id="ARBA00022553"/>
    </source>
</evidence>
<proteinExistence type="predicted"/>
<dbReference type="Gene3D" id="1.10.10.10">
    <property type="entry name" value="Winged helix-like DNA-binding domain superfamily/Winged helix DNA-binding domain"/>
    <property type="match status" value="1"/>
</dbReference>
<evidence type="ECO:0000256" key="1">
    <source>
        <dbReference type="ARBA" id="ARBA00018672"/>
    </source>
</evidence>
<accession>A0A844E297</accession>
<dbReference type="SMART" id="SM00448">
    <property type="entry name" value="REC"/>
    <property type="match status" value="1"/>
</dbReference>
<dbReference type="CDD" id="cd17574">
    <property type="entry name" value="REC_OmpR"/>
    <property type="match status" value="1"/>
</dbReference>
<dbReference type="Gene3D" id="3.40.50.2300">
    <property type="match status" value="1"/>
</dbReference>
<dbReference type="InterPro" id="IPR001789">
    <property type="entry name" value="Sig_transdc_resp-reg_receiver"/>
</dbReference>
<dbReference type="SMART" id="SM00862">
    <property type="entry name" value="Trans_reg_C"/>
    <property type="match status" value="1"/>
</dbReference>
<evidence type="ECO:0000256" key="6">
    <source>
        <dbReference type="ARBA" id="ARBA00023163"/>
    </source>
</evidence>
<dbReference type="PANTHER" id="PTHR48111:SF21">
    <property type="entry name" value="DNA-BINDING DUAL MASTER TRANSCRIPTIONAL REGULATOR RPAA"/>
    <property type="match status" value="1"/>
</dbReference>
<keyword evidence="2" id="KW-0597">Phosphoprotein</keyword>
<dbReference type="SUPFAM" id="SSF52172">
    <property type="entry name" value="CheY-like"/>
    <property type="match status" value="1"/>
</dbReference>
<dbReference type="GO" id="GO:0005829">
    <property type="term" value="C:cytosol"/>
    <property type="evidence" value="ECO:0007669"/>
    <property type="project" value="TreeGrafter"/>
</dbReference>
<evidence type="ECO:0000256" key="7">
    <source>
        <dbReference type="ARBA" id="ARBA00024867"/>
    </source>
</evidence>
<reference evidence="10 11" key="1">
    <citation type="journal article" date="2019" name="Nat. Med.">
        <title>A library of human gut bacterial isolates paired with longitudinal multiomics data enables mechanistic microbiome research.</title>
        <authorList>
            <person name="Poyet M."/>
            <person name="Groussin M."/>
            <person name="Gibbons S.M."/>
            <person name="Avila-Pacheco J."/>
            <person name="Jiang X."/>
            <person name="Kearney S.M."/>
            <person name="Perrotta A.R."/>
            <person name="Berdy B."/>
            <person name="Zhao S."/>
            <person name="Lieberman T.D."/>
            <person name="Swanson P.K."/>
            <person name="Smith M."/>
            <person name="Roesemann S."/>
            <person name="Alexander J.E."/>
            <person name="Rich S.A."/>
            <person name="Livny J."/>
            <person name="Vlamakis H."/>
            <person name="Clish C."/>
            <person name="Bullock K."/>
            <person name="Deik A."/>
            <person name="Scott J."/>
            <person name="Pierce K.A."/>
            <person name="Xavier R.J."/>
            <person name="Alm E.J."/>
        </authorList>
    </citation>
    <scope>NUCLEOTIDE SEQUENCE [LARGE SCALE GENOMIC DNA]</scope>
    <source>
        <strain evidence="10 11">BIOML-A3</strain>
    </source>
</reference>
<keyword evidence="3" id="KW-0902">Two-component regulatory system</keyword>
<organism evidence="10 11">
    <name type="scientific">Eubacterium ramulus</name>
    <dbReference type="NCBI Taxonomy" id="39490"/>
    <lineage>
        <taxon>Bacteria</taxon>
        <taxon>Bacillati</taxon>
        <taxon>Bacillota</taxon>
        <taxon>Clostridia</taxon>
        <taxon>Eubacteriales</taxon>
        <taxon>Eubacteriaceae</taxon>
        <taxon>Eubacterium</taxon>
    </lineage>
</organism>
<dbReference type="Proteomes" id="UP000431304">
    <property type="component" value="Unassembled WGS sequence"/>
</dbReference>
<evidence type="ECO:0000313" key="11">
    <source>
        <dbReference type="Proteomes" id="UP000431304"/>
    </source>
</evidence>
<dbReference type="GO" id="GO:0032993">
    <property type="term" value="C:protein-DNA complex"/>
    <property type="evidence" value="ECO:0007669"/>
    <property type="project" value="TreeGrafter"/>
</dbReference>
<keyword evidence="4" id="KW-0805">Transcription regulation</keyword>
<feature type="domain" description="OmpR/PhoB-type" evidence="9">
    <location>
        <begin position="147"/>
        <end position="220"/>
    </location>
</feature>
<sequence>MVNMNRILLAEDNDDLRELITDFLSEHGFDVYAAVDGEDAWEAVQTTRYQLVLLDVMMPGMDGFTLCRKIRERESVPVLFLTARVLEEDQLRGYELGADDYILKPFSLRVLLAKCQAVLERYQCGMQSEQQKGLWKHEKRQQFFCDGQPVELQSLDFRLLSYFYENPNRILTREQIILKLWGYEYAGNDRSVDTHVKNLRKALGDYGSCIRTIVKKGYIFERNKTVKEQTGEGREG</sequence>
<dbReference type="GO" id="GO:0006355">
    <property type="term" value="P:regulation of DNA-templated transcription"/>
    <property type="evidence" value="ECO:0007669"/>
    <property type="project" value="InterPro"/>
</dbReference>
<dbReference type="PANTHER" id="PTHR48111">
    <property type="entry name" value="REGULATOR OF RPOS"/>
    <property type="match status" value="1"/>
</dbReference>
<dbReference type="GO" id="GO:0000976">
    <property type="term" value="F:transcription cis-regulatory region binding"/>
    <property type="evidence" value="ECO:0007669"/>
    <property type="project" value="TreeGrafter"/>
</dbReference>
<name>A0A844E297_EUBRA</name>
<evidence type="ECO:0000259" key="8">
    <source>
        <dbReference type="SMART" id="SM00448"/>
    </source>
</evidence>
<dbReference type="InterPro" id="IPR036388">
    <property type="entry name" value="WH-like_DNA-bd_sf"/>
</dbReference>
<evidence type="ECO:0000256" key="3">
    <source>
        <dbReference type="ARBA" id="ARBA00023012"/>
    </source>
</evidence>
<dbReference type="Pfam" id="PF00072">
    <property type="entry name" value="Response_reg"/>
    <property type="match status" value="1"/>
</dbReference>
<evidence type="ECO:0000256" key="4">
    <source>
        <dbReference type="ARBA" id="ARBA00023015"/>
    </source>
</evidence>
<dbReference type="EMBL" id="WKRA01000008">
    <property type="protein sequence ID" value="MSD15734.1"/>
    <property type="molecule type" value="Genomic_DNA"/>
</dbReference>
<evidence type="ECO:0000259" key="9">
    <source>
        <dbReference type="SMART" id="SM00862"/>
    </source>
</evidence>
<keyword evidence="6" id="KW-0804">Transcription</keyword>
<evidence type="ECO:0000313" key="10">
    <source>
        <dbReference type="EMBL" id="MSD15734.1"/>
    </source>
</evidence>
<dbReference type="InterPro" id="IPR039420">
    <property type="entry name" value="WalR-like"/>
</dbReference>
<evidence type="ECO:0000256" key="5">
    <source>
        <dbReference type="ARBA" id="ARBA00023125"/>
    </source>
</evidence>
<dbReference type="FunFam" id="3.40.50.2300:FF:000001">
    <property type="entry name" value="DNA-binding response regulator PhoB"/>
    <property type="match status" value="1"/>
</dbReference>
<dbReference type="Pfam" id="PF00486">
    <property type="entry name" value="Trans_reg_C"/>
    <property type="match status" value="1"/>
</dbReference>
<dbReference type="AlphaFoldDB" id="A0A844E297"/>
<comment type="caution">
    <text evidence="10">The sequence shown here is derived from an EMBL/GenBank/DDBJ whole genome shotgun (WGS) entry which is preliminary data.</text>
</comment>